<dbReference type="PATRIC" id="fig|665004.4.peg.4042"/>
<comment type="caution">
    <text evidence="2">The sequence shown here is derived from an EMBL/GenBank/DDBJ whole genome shotgun (WGS) entry which is preliminary data.</text>
</comment>
<feature type="region of interest" description="Disordered" evidence="1">
    <location>
        <begin position="126"/>
        <end position="148"/>
    </location>
</feature>
<feature type="compositionally biased region" description="Polar residues" evidence="1">
    <location>
        <begin position="1"/>
        <end position="13"/>
    </location>
</feature>
<dbReference type="OrthoDB" id="3689760at2"/>
<dbReference type="EMBL" id="LGEM01000131">
    <property type="protein sequence ID" value="KUP95344.1"/>
    <property type="molecule type" value="Genomic_DNA"/>
</dbReference>
<evidence type="ECO:0008006" key="4">
    <source>
        <dbReference type="Google" id="ProtNLM"/>
    </source>
</evidence>
<sequence length="290" mass="31423">MTDVADSSPTRVTVTAPDGTERELTPGMRVTFGRGRAADIRVLPEERSLSRIAGEIIVESAGVRVVNLSRTHSLKVVTDTGDSSTLAQAREGMSTASVVVSSGTAAVGSAGMHRSGQTVRITVPGRWDGADRPLRPSPVEEPSTVGPDGLAPNTKYFVVALALCRDRLENPGQGGTNPTAKEITLRALKMVHAWHLVRAIESGDDAVQARFTQQIQEHLKYLKERVEGTGQLPRGTRITKPVLEAALVDLGIVRPEHLELLEDPDWLAHQEQLWWGDDEGRRRTRRAAGG</sequence>
<protein>
    <recommendedName>
        <fullName evidence="4">FHA domain-containing protein</fullName>
    </recommendedName>
</protein>
<organism evidence="2 3">
    <name type="scientific">Thermobifida cellulosilytica TB100</name>
    <dbReference type="NCBI Taxonomy" id="665004"/>
    <lineage>
        <taxon>Bacteria</taxon>
        <taxon>Bacillati</taxon>
        <taxon>Actinomycetota</taxon>
        <taxon>Actinomycetes</taxon>
        <taxon>Streptosporangiales</taxon>
        <taxon>Nocardiopsidaceae</taxon>
        <taxon>Thermobifida</taxon>
    </lineage>
</organism>
<keyword evidence="3" id="KW-1185">Reference proteome</keyword>
<accession>A0A147KDI3</accession>
<dbReference type="AlphaFoldDB" id="A0A147KDI3"/>
<name>A0A147KDI3_THECS</name>
<dbReference type="RefSeq" id="WP_068758609.1">
    <property type="nucleotide sequence ID" value="NZ_KQ950188.1"/>
</dbReference>
<proteinExistence type="predicted"/>
<dbReference type="Proteomes" id="UP000074382">
    <property type="component" value="Unassembled WGS sequence"/>
</dbReference>
<reference evidence="3" key="1">
    <citation type="journal article" date="2017" name="Acta Aliment.">
        <title>Plant polysaccharide degrading enzyme system of Thermpbifida cellulosilytica TB100 revealed by de novo genome project data.</title>
        <authorList>
            <person name="Toth A."/>
            <person name="Baka E."/>
            <person name="Luzics S."/>
            <person name="Bata-Vidacs I."/>
            <person name="Nagy I."/>
            <person name="Balint B."/>
            <person name="Herceg R."/>
            <person name="Olasz F."/>
            <person name="Wilk T."/>
            <person name="Nagy T."/>
            <person name="Kriszt B."/>
            <person name="Nagy I."/>
            <person name="Kukolya J."/>
        </authorList>
    </citation>
    <scope>NUCLEOTIDE SEQUENCE [LARGE SCALE GENOMIC DNA]</scope>
    <source>
        <strain evidence="3">TB100</strain>
    </source>
</reference>
<evidence type="ECO:0000313" key="2">
    <source>
        <dbReference type="EMBL" id="KUP95344.1"/>
    </source>
</evidence>
<evidence type="ECO:0000313" key="3">
    <source>
        <dbReference type="Proteomes" id="UP000074382"/>
    </source>
</evidence>
<feature type="region of interest" description="Disordered" evidence="1">
    <location>
        <begin position="1"/>
        <end position="21"/>
    </location>
</feature>
<gene>
    <name evidence="2" type="ORF">AC529_18105</name>
</gene>
<evidence type="ECO:0000256" key="1">
    <source>
        <dbReference type="SAM" id="MobiDB-lite"/>
    </source>
</evidence>